<dbReference type="PROSITE" id="PS50222">
    <property type="entry name" value="EF_HAND_2"/>
    <property type="match status" value="2"/>
</dbReference>
<dbReference type="GO" id="GO:0016460">
    <property type="term" value="C:myosin II complex"/>
    <property type="evidence" value="ECO:0007669"/>
    <property type="project" value="TreeGrafter"/>
</dbReference>
<evidence type="ECO:0000313" key="4">
    <source>
        <dbReference type="Proteomes" id="UP000195570"/>
    </source>
</evidence>
<protein>
    <submittedName>
        <fullName evidence="3">Calmodulin, putative</fullName>
    </submittedName>
</protein>
<dbReference type="Gene3D" id="1.10.238.10">
    <property type="entry name" value="EF-hand"/>
    <property type="match status" value="1"/>
</dbReference>
<dbReference type="FunFam" id="1.10.238.10:FF:000400">
    <property type="entry name" value="EF hand family protein"/>
    <property type="match status" value="1"/>
</dbReference>
<evidence type="ECO:0000256" key="1">
    <source>
        <dbReference type="ARBA" id="ARBA00022737"/>
    </source>
</evidence>
<dbReference type="SMR" id="A0A1G4IGX4"/>
<dbReference type="Pfam" id="PF14658">
    <property type="entry name" value="EF-hand_9"/>
    <property type="match status" value="1"/>
</dbReference>
<dbReference type="VEuPathDB" id="TriTrypDB:TEOVI_000302400"/>
<keyword evidence="1" id="KW-0677">Repeat</keyword>
<dbReference type="EMBL" id="CZPT02001628">
    <property type="protein sequence ID" value="SCU71443.1"/>
    <property type="molecule type" value="Genomic_DNA"/>
</dbReference>
<name>A0A1G4IGX4_TRYEQ</name>
<feature type="domain" description="EF-hand" evidence="2">
    <location>
        <begin position="81"/>
        <end position="116"/>
    </location>
</feature>
<dbReference type="SUPFAM" id="SSF47473">
    <property type="entry name" value="EF-hand"/>
    <property type="match status" value="1"/>
</dbReference>
<dbReference type="InterPro" id="IPR039508">
    <property type="entry name" value="KASH5_EF-hand-like_dom"/>
</dbReference>
<dbReference type="Proteomes" id="UP000195570">
    <property type="component" value="Unassembled WGS sequence"/>
</dbReference>
<gene>
    <name evidence="3" type="ORF">TEOVI_000302400</name>
</gene>
<comment type="caution">
    <text evidence="3">The sequence shown here is derived from an EMBL/GenBank/DDBJ whole genome shotgun (WGS) entry which is preliminary data.</text>
</comment>
<accession>A0A1G4IGX4</accession>
<organism evidence="3 4">
    <name type="scientific">Trypanosoma equiperdum</name>
    <dbReference type="NCBI Taxonomy" id="5694"/>
    <lineage>
        <taxon>Eukaryota</taxon>
        <taxon>Discoba</taxon>
        <taxon>Euglenozoa</taxon>
        <taxon>Kinetoplastea</taxon>
        <taxon>Metakinetoplastina</taxon>
        <taxon>Trypanosomatida</taxon>
        <taxon>Trypanosomatidae</taxon>
        <taxon>Trypanosoma</taxon>
    </lineage>
</organism>
<evidence type="ECO:0000313" key="3">
    <source>
        <dbReference type="EMBL" id="SCU71443.1"/>
    </source>
</evidence>
<dbReference type="GeneID" id="92376964"/>
<dbReference type="PANTHER" id="PTHR23048">
    <property type="entry name" value="MYOSIN LIGHT CHAIN 1, 3"/>
    <property type="match status" value="1"/>
</dbReference>
<keyword evidence="4" id="KW-1185">Reference proteome</keyword>
<sequence>MSSAFDDLTREYLKRRFDAFDHDKIGRIPLSDLISLVRICGGTPLEADIESLKAEADYEGRGSVSFDGFCCAMKMAFENMRTMRDLKEAFKGIDPERKGYMSQHDLRYILTTQGERLSTDEMNAFVEEMRSEMDMEGNFILSDVVYKMTPEIFR</sequence>
<dbReference type="AlphaFoldDB" id="A0A1G4IGX4"/>
<dbReference type="PANTHER" id="PTHR23048:SF0">
    <property type="entry name" value="CALMODULIN LIKE 3"/>
    <property type="match status" value="1"/>
</dbReference>
<dbReference type="GO" id="GO:0005509">
    <property type="term" value="F:calcium ion binding"/>
    <property type="evidence" value="ECO:0007669"/>
    <property type="project" value="InterPro"/>
</dbReference>
<dbReference type="RefSeq" id="XP_067082110.1">
    <property type="nucleotide sequence ID" value="XM_067226009.1"/>
</dbReference>
<feature type="domain" description="EF-hand" evidence="2">
    <location>
        <begin position="8"/>
        <end position="43"/>
    </location>
</feature>
<dbReference type="InterPro" id="IPR011992">
    <property type="entry name" value="EF-hand-dom_pair"/>
</dbReference>
<dbReference type="InterPro" id="IPR050230">
    <property type="entry name" value="CALM/Myosin/TropC-like"/>
</dbReference>
<evidence type="ECO:0000259" key="2">
    <source>
        <dbReference type="PROSITE" id="PS50222"/>
    </source>
</evidence>
<proteinExistence type="predicted"/>
<reference evidence="3" key="1">
    <citation type="submission" date="2016-09" db="EMBL/GenBank/DDBJ databases">
        <authorList>
            <person name="Hebert L."/>
            <person name="Moumen B."/>
        </authorList>
    </citation>
    <scope>NUCLEOTIDE SEQUENCE [LARGE SCALE GENOMIC DNA]</scope>
    <source>
        <strain evidence="3">OVI</strain>
    </source>
</reference>
<dbReference type="InterPro" id="IPR002048">
    <property type="entry name" value="EF_hand_dom"/>
</dbReference>